<reference evidence="2 3" key="1">
    <citation type="journal article" date="2019" name="Anaerobe">
        <title>Brachyspira catarrhinii sp. nov., an anaerobic intestinal spirochaete isolated from vervet monkeys may have been misidentified as Brachyspira aalborgi in previous studies.</title>
        <authorList>
            <person name="Phillips N.D."/>
            <person name="La T."/>
            <person name="Hampson D.J."/>
        </authorList>
    </citation>
    <scope>NUCLEOTIDE SEQUENCE [LARGE SCALE GENOMIC DNA]</scope>
    <source>
        <strain evidence="2 3">Z12</strain>
    </source>
</reference>
<gene>
    <name evidence="2" type="ORF">EZH24_09055</name>
</gene>
<comment type="caution">
    <text evidence="2">The sequence shown here is derived from an EMBL/GenBank/DDBJ whole genome shotgun (WGS) entry which is preliminary data.</text>
</comment>
<dbReference type="RefSeq" id="WP_137998837.1">
    <property type="nucleotide sequence ID" value="NZ_SJDU01000262.1"/>
</dbReference>
<keyword evidence="2" id="KW-0067">ATP-binding</keyword>
<dbReference type="Proteomes" id="UP000310168">
    <property type="component" value="Unassembled WGS sequence"/>
</dbReference>
<organism evidence="2 3">
    <name type="scientific">Brachyspira catarrhinii</name>
    <dbReference type="NCBI Taxonomy" id="2528966"/>
    <lineage>
        <taxon>Bacteria</taxon>
        <taxon>Pseudomonadati</taxon>
        <taxon>Spirochaetota</taxon>
        <taxon>Spirochaetia</taxon>
        <taxon>Brachyspirales</taxon>
        <taxon>Brachyspiraceae</taxon>
        <taxon>Brachyspira</taxon>
    </lineage>
</organism>
<dbReference type="GO" id="GO:0005524">
    <property type="term" value="F:ATP binding"/>
    <property type="evidence" value="ECO:0007669"/>
    <property type="project" value="UniProtKB-KW"/>
</dbReference>
<protein>
    <submittedName>
        <fullName evidence="2">ATP-binding protein</fullName>
    </submittedName>
</protein>
<dbReference type="InterPro" id="IPR041685">
    <property type="entry name" value="AAA_GajA/Old/RecF-like"/>
</dbReference>
<keyword evidence="3" id="KW-1185">Reference proteome</keyword>
<evidence type="ECO:0000313" key="3">
    <source>
        <dbReference type="Proteomes" id="UP000310168"/>
    </source>
</evidence>
<evidence type="ECO:0000313" key="2">
    <source>
        <dbReference type="EMBL" id="TKZ32778.1"/>
    </source>
</evidence>
<dbReference type="SUPFAM" id="SSF52540">
    <property type="entry name" value="P-loop containing nucleoside triphosphate hydrolases"/>
    <property type="match status" value="1"/>
</dbReference>
<proteinExistence type="predicted"/>
<dbReference type="PANTHER" id="PTHR43581:SF4">
    <property type="entry name" value="ATP_GTP PHOSPHATASE"/>
    <property type="match status" value="1"/>
</dbReference>
<feature type="domain" description="Endonuclease GajA/Old nuclease/RecF-like AAA" evidence="1">
    <location>
        <begin position="160"/>
        <end position="299"/>
    </location>
</feature>
<keyword evidence="2" id="KW-0547">Nucleotide-binding</keyword>
<accession>A0ABY2TPA5</accession>
<dbReference type="PANTHER" id="PTHR43581">
    <property type="entry name" value="ATP/GTP PHOSPHATASE"/>
    <property type="match status" value="1"/>
</dbReference>
<feature type="non-terminal residue" evidence="2">
    <location>
        <position position="510"/>
    </location>
</feature>
<dbReference type="Gene3D" id="3.40.50.300">
    <property type="entry name" value="P-loop containing nucleotide triphosphate hydrolases"/>
    <property type="match status" value="1"/>
</dbReference>
<dbReference type="Pfam" id="PF13175">
    <property type="entry name" value="AAA_15"/>
    <property type="match status" value="1"/>
</dbReference>
<sequence>MGLKLEFIKYRKFENITFEFNKNINIIAGVNGTCKSSLLYVISNSFKKIDKNFEYLKDKQFITITNKITKEINPKLEKLARISKYYNDPAKNIKGGLYFVTYSNNSRLKFRRHNTTKTREKQRLRLIPTHQINKKEHLEYKFIIYLGLFRLLAYSEYDNDNTIEKIKVDLPEKYKNSIKELYKEFTNFDIEYRYNESVSNIKNRGDFSTNIDGIDSNTISAGEDNLFIILQALVSFEYYYDSLDENYRNNEEFVSIFLIDEFDATLHPNYQNKLLDKLYEYSKKYRIKVIFTTHSLSLIKYSLNKKEQINIIYLKDKNNKVVKSYKSNIYEIIQDLFNIGRNKMYENIRINIFTEDEEARIFLNILFDFFERKYGTSFSYIRSKFFLLNIKIGSGNLQTLFREEHFEDEQYLGICILDGDKKNNEDNISNCITFLPGNKSPEKLFFEYIEVIINDYESYDNIYKLSCEYSLDDLKEIFSSYKNTQLKIEELKLNNNSSKGVEREDFKKHF</sequence>
<dbReference type="InterPro" id="IPR027417">
    <property type="entry name" value="P-loop_NTPase"/>
</dbReference>
<dbReference type="InterPro" id="IPR051396">
    <property type="entry name" value="Bact_Antivir_Def_Nuclease"/>
</dbReference>
<evidence type="ECO:0000259" key="1">
    <source>
        <dbReference type="Pfam" id="PF13175"/>
    </source>
</evidence>
<dbReference type="EMBL" id="SJDU01000262">
    <property type="protein sequence ID" value="TKZ32778.1"/>
    <property type="molecule type" value="Genomic_DNA"/>
</dbReference>
<name>A0ABY2TPA5_9SPIR</name>